<evidence type="ECO:0000256" key="7">
    <source>
        <dbReference type="ARBA" id="ARBA00050464"/>
    </source>
</evidence>
<dbReference type="PANTHER" id="PTHR43727">
    <property type="entry name" value="DIAMINOPIMELATE DECARBOXYLASE"/>
    <property type="match status" value="1"/>
</dbReference>
<evidence type="ECO:0000256" key="5">
    <source>
        <dbReference type="ARBA" id="ARBA00023154"/>
    </source>
</evidence>
<feature type="binding site" evidence="12">
    <location>
        <position position="371"/>
    </location>
    <ligand>
        <name>pyridoxal 5'-phosphate</name>
        <dbReference type="ChEBI" id="CHEBI:597326"/>
    </ligand>
</feature>
<keyword evidence="6 12" id="KW-0456">Lyase</keyword>
<dbReference type="FunFam" id="2.40.37.10:FF:000003">
    <property type="entry name" value="Diaminopimelate decarboxylase"/>
    <property type="match status" value="1"/>
</dbReference>
<feature type="binding site" evidence="12">
    <location>
        <begin position="273"/>
        <end position="276"/>
    </location>
    <ligand>
        <name>pyridoxal 5'-phosphate</name>
        <dbReference type="ChEBI" id="CHEBI:597326"/>
    </ligand>
</feature>
<comment type="pathway">
    <text evidence="8 12 14">Amino-acid biosynthesis; L-lysine biosynthesis via DAP pathway; L-lysine from DL-2,6-diaminopimelate: step 1/1.</text>
</comment>
<dbReference type="InterPro" id="IPR000183">
    <property type="entry name" value="Orn/DAP/Arg_de-COase"/>
</dbReference>
<comment type="cofactor">
    <cofactor evidence="1 12 13 14">
        <name>pyridoxal 5'-phosphate</name>
        <dbReference type="ChEBI" id="CHEBI:597326"/>
    </cofactor>
</comment>
<dbReference type="GO" id="GO:0009089">
    <property type="term" value="P:lysine biosynthetic process via diaminopimelate"/>
    <property type="evidence" value="ECO:0007669"/>
    <property type="project" value="UniProtKB-UniRule"/>
</dbReference>
<dbReference type="SUPFAM" id="SSF50621">
    <property type="entry name" value="Alanine racemase C-terminal domain-like"/>
    <property type="match status" value="1"/>
</dbReference>
<evidence type="ECO:0000256" key="1">
    <source>
        <dbReference type="ARBA" id="ARBA00001933"/>
    </source>
</evidence>
<dbReference type="PRINTS" id="PR01181">
    <property type="entry name" value="DAPDCRBXLASE"/>
</dbReference>
<feature type="binding site" evidence="12">
    <location>
        <position position="343"/>
    </location>
    <ligand>
        <name>substrate</name>
    </ligand>
</feature>
<dbReference type="EMBL" id="BCNO01000001">
    <property type="protein sequence ID" value="GAQ94027.1"/>
    <property type="molecule type" value="Genomic_DNA"/>
</dbReference>
<evidence type="ECO:0000256" key="14">
    <source>
        <dbReference type="RuleBase" id="RU003738"/>
    </source>
</evidence>
<feature type="domain" description="Orn/DAP/Arg decarboxylase 2 N-terminal" evidence="16">
    <location>
        <begin position="36"/>
        <end position="279"/>
    </location>
</feature>
<gene>
    <name evidence="12" type="primary">lysA</name>
    <name evidence="17" type="ORF">TAGGR_1196</name>
</gene>
<dbReference type="InterPro" id="IPR009006">
    <property type="entry name" value="Ala_racemase/Decarboxylase_C"/>
</dbReference>
<dbReference type="Pfam" id="PF00278">
    <property type="entry name" value="Orn_DAP_Arg_deC"/>
    <property type="match status" value="1"/>
</dbReference>
<dbReference type="PANTHER" id="PTHR43727:SF2">
    <property type="entry name" value="GROUP IV DECARBOXYLASE"/>
    <property type="match status" value="1"/>
</dbReference>
<dbReference type="FunFam" id="3.20.20.10:FF:000003">
    <property type="entry name" value="Diaminopimelate decarboxylase"/>
    <property type="match status" value="1"/>
</dbReference>
<dbReference type="Pfam" id="PF02784">
    <property type="entry name" value="Orn_Arg_deC_N"/>
    <property type="match status" value="1"/>
</dbReference>
<proteinExistence type="inferred from homology"/>
<feature type="domain" description="Orn/DAP/Arg decarboxylase 2 C-terminal" evidence="15">
    <location>
        <begin position="31"/>
        <end position="369"/>
    </location>
</feature>
<comment type="subunit">
    <text evidence="12">Homodimer.</text>
</comment>
<evidence type="ECO:0000259" key="15">
    <source>
        <dbReference type="Pfam" id="PF00278"/>
    </source>
</evidence>
<sequence length="418" mass="46716">MHFFSYKNGDLYAEDVPVKELIKEFGTPLYIYSYGTLIRHIRAYEEAFCEVPHIICYAVKANSNLAILSLFAQLGIGADIVSGGELFRALKAGIKPFRIVFAGVGKSEEEIEYALKNNILMFNVESEAELYKINEIAKKLKKQARVALRVNPDIDPKTHKYIATGLKTSKFGIPIGKALEYYKLAKSLENVKVIGIHKHIGSQITEINAYVEALKKLLELYERLVQADVDIEYIDIGGGLGITYKDEEPPHPKELANALIPLIKNQKGKLIVEPGRSIVGNAGILVTKVLYIKETDIKNFIVVDAGMNDLIRPTLYGSYHEIMPVTHGKRKKITADIVGPICESGDFLAKDREIEKVSAGEYLAVMSAGAYGFSMSSNYNSRPRAAEVLVKGDRFSLIRKRETYKDLIRNEIIPEDLL</sequence>
<evidence type="ECO:0000256" key="2">
    <source>
        <dbReference type="ARBA" id="ARBA00022605"/>
    </source>
</evidence>
<accession>A0A0U9HLY7</accession>
<feature type="modified residue" description="N6-(pyridoxal phosphate)lysine" evidence="12 13">
    <location>
        <position position="60"/>
    </location>
</feature>
<dbReference type="PRINTS" id="PR01179">
    <property type="entry name" value="ODADCRBXLASE"/>
</dbReference>
<dbReference type="GO" id="GO:0008836">
    <property type="term" value="F:diaminopimelate decarboxylase activity"/>
    <property type="evidence" value="ECO:0007669"/>
    <property type="project" value="UniProtKB-UniRule"/>
</dbReference>
<keyword evidence="5 12" id="KW-0457">Lysine biosynthesis</keyword>
<dbReference type="NCBIfam" id="TIGR01048">
    <property type="entry name" value="lysA"/>
    <property type="match status" value="1"/>
</dbReference>
<feature type="binding site" evidence="12">
    <location>
        <position position="316"/>
    </location>
    <ligand>
        <name>substrate</name>
    </ligand>
</feature>
<keyword evidence="2 12" id="KW-0028">Amino-acid biosynthesis</keyword>
<protein>
    <recommendedName>
        <fullName evidence="11 12">Diaminopimelate decarboxylase</fullName>
        <shortName evidence="12">DAP decarboxylase</shortName>
        <shortName evidence="12">DAPDC</shortName>
        <ecNumber evidence="10 12">4.1.1.20</ecNumber>
    </recommendedName>
</protein>
<evidence type="ECO:0000256" key="9">
    <source>
        <dbReference type="ARBA" id="ARBA00060983"/>
    </source>
</evidence>
<evidence type="ECO:0000256" key="6">
    <source>
        <dbReference type="ARBA" id="ARBA00023239"/>
    </source>
</evidence>
<dbReference type="Gene3D" id="2.40.37.10">
    <property type="entry name" value="Lyase, Ornithine Decarboxylase, Chain A, domain 1"/>
    <property type="match status" value="1"/>
</dbReference>
<dbReference type="InterPro" id="IPR002986">
    <property type="entry name" value="DAP_deCOOHase_LysA"/>
</dbReference>
<evidence type="ECO:0000313" key="18">
    <source>
        <dbReference type="Proteomes" id="UP000054976"/>
    </source>
</evidence>
<organism evidence="17 18">
    <name type="scientific">Thermodesulfovibrio aggregans</name>
    <dbReference type="NCBI Taxonomy" id="86166"/>
    <lineage>
        <taxon>Bacteria</taxon>
        <taxon>Pseudomonadati</taxon>
        <taxon>Nitrospirota</taxon>
        <taxon>Thermodesulfovibrionia</taxon>
        <taxon>Thermodesulfovibrionales</taxon>
        <taxon>Thermodesulfovibrionaceae</taxon>
        <taxon>Thermodesulfovibrio</taxon>
    </lineage>
</organism>
<comment type="similarity">
    <text evidence="9 12">Belongs to the Orn/Lys/Arg decarboxylase class-II family. LysA subfamily.</text>
</comment>
<evidence type="ECO:0000259" key="16">
    <source>
        <dbReference type="Pfam" id="PF02784"/>
    </source>
</evidence>
<dbReference type="GO" id="GO:0030170">
    <property type="term" value="F:pyridoxal phosphate binding"/>
    <property type="evidence" value="ECO:0007669"/>
    <property type="project" value="UniProtKB-UniRule"/>
</dbReference>
<dbReference type="UniPathway" id="UPA00034">
    <property type="reaction ID" value="UER00027"/>
</dbReference>
<dbReference type="InterPro" id="IPR022643">
    <property type="entry name" value="De-COase2_C"/>
</dbReference>
<comment type="catalytic activity">
    <reaction evidence="7 12 14">
        <text>meso-2,6-diaminopimelate + H(+) = L-lysine + CO2</text>
        <dbReference type="Rhea" id="RHEA:15101"/>
        <dbReference type="ChEBI" id="CHEBI:15378"/>
        <dbReference type="ChEBI" id="CHEBI:16526"/>
        <dbReference type="ChEBI" id="CHEBI:32551"/>
        <dbReference type="ChEBI" id="CHEBI:57791"/>
        <dbReference type="EC" id="4.1.1.20"/>
    </reaction>
</comment>
<feature type="binding site" evidence="12">
    <location>
        <position position="371"/>
    </location>
    <ligand>
        <name>substrate</name>
    </ligand>
</feature>
<evidence type="ECO:0000256" key="3">
    <source>
        <dbReference type="ARBA" id="ARBA00022793"/>
    </source>
</evidence>
<evidence type="ECO:0000313" key="17">
    <source>
        <dbReference type="EMBL" id="GAQ94027.1"/>
    </source>
</evidence>
<keyword evidence="3 12" id="KW-0210">Decarboxylase</keyword>
<evidence type="ECO:0000256" key="12">
    <source>
        <dbReference type="HAMAP-Rule" id="MF_02120"/>
    </source>
</evidence>
<dbReference type="EC" id="4.1.1.20" evidence="10 12"/>
<evidence type="ECO:0000256" key="11">
    <source>
        <dbReference type="ARBA" id="ARBA00074972"/>
    </source>
</evidence>
<dbReference type="OrthoDB" id="9802241at2"/>
<dbReference type="InterPro" id="IPR022644">
    <property type="entry name" value="De-COase2_N"/>
</dbReference>
<dbReference type="HAMAP" id="MF_02120">
    <property type="entry name" value="LysA"/>
    <property type="match status" value="1"/>
</dbReference>
<evidence type="ECO:0000256" key="8">
    <source>
        <dbReference type="ARBA" id="ARBA00060643"/>
    </source>
</evidence>
<feature type="active site" description="Proton donor" evidence="13">
    <location>
        <position position="342"/>
    </location>
</feature>
<feature type="binding site" evidence="12">
    <location>
        <position position="312"/>
    </location>
    <ligand>
        <name>substrate</name>
    </ligand>
</feature>
<evidence type="ECO:0000256" key="10">
    <source>
        <dbReference type="ARBA" id="ARBA00066427"/>
    </source>
</evidence>
<comment type="function">
    <text evidence="12">Specifically catalyzes the decarboxylation of meso-diaminopimelate (meso-DAP) to L-lysine.</text>
</comment>
<comment type="caution">
    <text evidence="17">The sequence shown here is derived from an EMBL/GenBank/DDBJ whole genome shotgun (WGS) entry which is preliminary data.</text>
</comment>
<dbReference type="RefSeq" id="WP_059175511.1">
    <property type="nucleotide sequence ID" value="NZ_BCNO01000001.1"/>
</dbReference>
<dbReference type="InterPro" id="IPR029066">
    <property type="entry name" value="PLP-binding_barrel"/>
</dbReference>
<dbReference type="CDD" id="cd06828">
    <property type="entry name" value="PLPDE_III_DapDC"/>
    <property type="match status" value="1"/>
</dbReference>
<dbReference type="InterPro" id="IPR022657">
    <property type="entry name" value="De-COase2_CS"/>
</dbReference>
<dbReference type="SUPFAM" id="SSF51419">
    <property type="entry name" value="PLP-binding barrel"/>
    <property type="match status" value="1"/>
</dbReference>
<keyword evidence="4 12" id="KW-0663">Pyridoxal phosphate</keyword>
<name>A0A0U9HLY7_9BACT</name>
<reference evidence="18" key="1">
    <citation type="submission" date="2016-01" db="EMBL/GenBank/DDBJ databases">
        <title>Draft genome sequence of Thermodesulfovibrio aggregans strain TGE-P1.</title>
        <authorList>
            <person name="Sekiguchi Y."/>
            <person name="Ohashi A."/>
            <person name="Matsuura N."/>
            <person name="Tourlousse M.D."/>
        </authorList>
    </citation>
    <scope>NUCLEOTIDE SEQUENCE [LARGE SCALE GENOMIC DNA]</scope>
    <source>
        <strain evidence="18">TGE-P1</strain>
    </source>
</reference>
<dbReference type="AlphaFoldDB" id="A0A0U9HLY7"/>
<dbReference type="PROSITE" id="PS00879">
    <property type="entry name" value="ODR_DC_2_2"/>
    <property type="match status" value="1"/>
</dbReference>
<feature type="binding site" evidence="12">
    <location>
        <position position="239"/>
    </location>
    <ligand>
        <name>pyridoxal 5'-phosphate</name>
        <dbReference type="ChEBI" id="CHEBI:597326"/>
    </ligand>
</feature>
<dbReference type="Proteomes" id="UP000054976">
    <property type="component" value="Unassembled WGS sequence"/>
</dbReference>
<dbReference type="Gene3D" id="3.20.20.10">
    <property type="entry name" value="Alanine racemase"/>
    <property type="match status" value="1"/>
</dbReference>
<dbReference type="STRING" id="86166.TAGGR_1196"/>
<feature type="binding site" evidence="12">
    <location>
        <position position="276"/>
    </location>
    <ligand>
        <name>substrate</name>
    </ligand>
</feature>
<evidence type="ECO:0000256" key="4">
    <source>
        <dbReference type="ARBA" id="ARBA00022898"/>
    </source>
</evidence>
<evidence type="ECO:0000256" key="13">
    <source>
        <dbReference type="PIRSR" id="PIRSR600183-50"/>
    </source>
</evidence>
<keyword evidence="18" id="KW-1185">Reference proteome</keyword>